<dbReference type="Pfam" id="PF02706">
    <property type="entry name" value="Wzz"/>
    <property type="match status" value="1"/>
</dbReference>
<dbReference type="InterPro" id="IPR003856">
    <property type="entry name" value="LPS_length_determ_N"/>
</dbReference>
<evidence type="ECO:0000256" key="6">
    <source>
        <dbReference type="ARBA" id="ARBA00023136"/>
    </source>
</evidence>
<keyword evidence="5 7" id="KW-1133">Transmembrane helix</keyword>
<name>A0ABW7YYS4_9ACTN</name>
<evidence type="ECO:0000259" key="8">
    <source>
        <dbReference type="Pfam" id="PF02706"/>
    </source>
</evidence>
<proteinExistence type="inferred from homology"/>
<evidence type="ECO:0000256" key="4">
    <source>
        <dbReference type="ARBA" id="ARBA00022692"/>
    </source>
</evidence>
<comment type="subcellular location">
    <subcellularLocation>
        <location evidence="1">Cell membrane</location>
        <topology evidence="1">Multi-pass membrane protein</topology>
    </subcellularLocation>
</comment>
<keyword evidence="6 7" id="KW-0472">Membrane</keyword>
<sequence>MSQSGTDLAEHLSLLRRRRLLFAGCLLTCVAAALTLWKLTPPAYTAGTEVLVAPVGVQEQNNQITNRQREPLNLDTEAQIAQSSVVAARAAESLKVRDLEPAEVSVPPNSSVLTIAVTAADPATAARQSEAYSQAYLANRTESAQAALAAQQKALLTKLKQVNDALSDTAEALTELRKGTAEHAIATHRQNVLNRQAYSLTMKYDGLKTVALTPGTVISEATPPAAPSAPSLPLHLGAGLMLGLLLGSTTAYTRDRLDTRLRTPADVERLTGLSVLAHLGKNLSKNLGKDLAKDLGRDLGESRGEYSEFQNPGEKAAENARKGDQEVALHDLASSVVAAVAARPGKRLLIRAVPPQPGAHPMTAALAARAALPVLTGCDVGDLARADAALLVITLRKARAGDAAAAVRHLSRHNVPVIGAVTITGELPPLPAEKSRALPRQSKTLDKLVVPAGDAAVETTPMPAIKEPMPAIKEPMPAIKEPMPAVKEPMPAVKDAKDPA</sequence>
<evidence type="ECO:0000256" key="5">
    <source>
        <dbReference type="ARBA" id="ARBA00022989"/>
    </source>
</evidence>
<accession>A0ABW7YYS4</accession>
<dbReference type="Proteomes" id="UP001612741">
    <property type="component" value="Unassembled WGS sequence"/>
</dbReference>
<evidence type="ECO:0000313" key="10">
    <source>
        <dbReference type="Proteomes" id="UP001612741"/>
    </source>
</evidence>
<keyword evidence="10" id="KW-1185">Reference proteome</keyword>
<dbReference type="InterPro" id="IPR050445">
    <property type="entry name" value="Bact_polysacc_biosynth/exp"/>
</dbReference>
<organism evidence="9 10">
    <name type="scientific">Nonomuraea typhae</name>
    <dbReference type="NCBI Taxonomy" id="2603600"/>
    <lineage>
        <taxon>Bacteria</taxon>
        <taxon>Bacillati</taxon>
        <taxon>Actinomycetota</taxon>
        <taxon>Actinomycetes</taxon>
        <taxon>Streptosporangiales</taxon>
        <taxon>Streptosporangiaceae</taxon>
        <taxon>Nonomuraea</taxon>
    </lineage>
</organism>
<evidence type="ECO:0000256" key="3">
    <source>
        <dbReference type="ARBA" id="ARBA00022475"/>
    </source>
</evidence>
<evidence type="ECO:0000256" key="7">
    <source>
        <dbReference type="SAM" id="Phobius"/>
    </source>
</evidence>
<gene>
    <name evidence="9" type="ORF">ACIBG2_23830</name>
</gene>
<dbReference type="RefSeq" id="WP_397084320.1">
    <property type="nucleotide sequence ID" value="NZ_JBITGY010000006.1"/>
</dbReference>
<dbReference type="PANTHER" id="PTHR32309">
    <property type="entry name" value="TYROSINE-PROTEIN KINASE"/>
    <property type="match status" value="1"/>
</dbReference>
<feature type="transmembrane region" description="Helical" evidence="7">
    <location>
        <begin position="20"/>
        <end position="39"/>
    </location>
</feature>
<keyword evidence="3" id="KW-1003">Cell membrane</keyword>
<evidence type="ECO:0000256" key="2">
    <source>
        <dbReference type="ARBA" id="ARBA00006683"/>
    </source>
</evidence>
<evidence type="ECO:0000256" key="1">
    <source>
        <dbReference type="ARBA" id="ARBA00004651"/>
    </source>
</evidence>
<dbReference type="EMBL" id="JBITGY010000006">
    <property type="protein sequence ID" value="MFI6500429.1"/>
    <property type="molecule type" value="Genomic_DNA"/>
</dbReference>
<feature type="domain" description="Polysaccharide chain length determinant N-terminal" evidence="8">
    <location>
        <begin position="6"/>
        <end position="90"/>
    </location>
</feature>
<comment type="similarity">
    <text evidence="2">Belongs to the CpsC/CapA family.</text>
</comment>
<keyword evidence="4 7" id="KW-0812">Transmembrane</keyword>
<protein>
    <submittedName>
        <fullName evidence="9">Wzz/FepE/Etk N-terminal domain-containing protein</fullName>
    </submittedName>
</protein>
<evidence type="ECO:0000313" key="9">
    <source>
        <dbReference type="EMBL" id="MFI6500429.1"/>
    </source>
</evidence>
<comment type="caution">
    <text evidence="9">The sequence shown here is derived from an EMBL/GenBank/DDBJ whole genome shotgun (WGS) entry which is preliminary data.</text>
</comment>
<dbReference type="PANTHER" id="PTHR32309:SF31">
    <property type="entry name" value="CAPSULAR EXOPOLYSACCHARIDE FAMILY"/>
    <property type="match status" value="1"/>
</dbReference>
<reference evidence="9 10" key="1">
    <citation type="submission" date="2024-10" db="EMBL/GenBank/DDBJ databases">
        <title>The Natural Products Discovery Center: Release of the First 8490 Sequenced Strains for Exploring Actinobacteria Biosynthetic Diversity.</title>
        <authorList>
            <person name="Kalkreuter E."/>
            <person name="Kautsar S.A."/>
            <person name="Yang D."/>
            <person name="Bader C.D."/>
            <person name="Teijaro C.N."/>
            <person name="Fluegel L."/>
            <person name="Davis C.M."/>
            <person name="Simpson J.R."/>
            <person name="Lauterbach L."/>
            <person name="Steele A.D."/>
            <person name="Gui C."/>
            <person name="Meng S."/>
            <person name="Li G."/>
            <person name="Viehrig K."/>
            <person name="Ye F."/>
            <person name="Su P."/>
            <person name="Kiefer A.F."/>
            <person name="Nichols A."/>
            <person name="Cepeda A.J."/>
            <person name="Yan W."/>
            <person name="Fan B."/>
            <person name="Jiang Y."/>
            <person name="Adhikari A."/>
            <person name="Zheng C.-J."/>
            <person name="Schuster L."/>
            <person name="Cowan T.M."/>
            <person name="Smanski M.J."/>
            <person name="Chevrette M.G."/>
            <person name="De Carvalho L.P.S."/>
            <person name="Shen B."/>
        </authorList>
    </citation>
    <scope>NUCLEOTIDE SEQUENCE [LARGE SCALE GENOMIC DNA]</scope>
    <source>
        <strain evidence="9 10">NPDC050545</strain>
    </source>
</reference>